<evidence type="ECO:0000313" key="2">
    <source>
        <dbReference type="EMBL" id="KAI5347469.1"/>
    </source>
</evidence>
<gene>
    <name evidence="2" type="ORF">L3X38_015348</name>
</gene>
<dbReference type="Pfam" id="PF00665">
    <property type="entry name" value="rve"/>
    <property type="match status" value="1"/>
</dbReference>
<dbReference type="InterPro" id="IPR052160">
    <property type="entry name" value="Gypsy_RT_Integrase-like"/>
</dbReference>
<dbReference type="InterPro" id="IPR041588">
    <property type="entry name" value="Integrase_H2C2"/>
</dbReference>
<dbReference type="Gene3D" id="3.30.420.10">
    <property type="entry name" value="Ribonuclease H-like superfamily/Ribonuclease H"/>
    <property type="match status" value="1"/>
</dbReference>
<dbReference type="Pfam" id="PF17921">
    <property type="entry name" value="Integrase_H2C2"/>
    <property type="match status" value="1"/>
</dbReference>
<accession>A0AAD4ZIW8</accession>
<dbReference type="GO" id="GO:0003676">
    <property type="term" value="F:nucleic acid binding"/>
    <property type="evidence" value="ECO:0007669"/>
    <property type="project" value="InterPro"/>
</dbReference>
<feature type="domain" description="Integrase catalytic" evidence="1">
    <location>
        <begin position="93"/>
        <end position="225"/>
    </location>
</feature>
<comment type="caution">
    <text evidence="2">The sequence shown here is derived from an EMBL/GenBank/DDBJ whole genome shotgun (WGS) entry which is preliminary data.</text>
</comment>
<keyword evidence="3" id="KW-1185">Reference proteome</keyword>
<dbReference type="EMBL" id="JAJFAZ020000002">
    <property type="protein sequence ID" value="KAI5347469.1"/>
    <property type="molecule type" value="Genomic_DNA"/>
</dbReference>
<name>A0AAD4ZIW8_PRUDU</name>
<sequence length="225" mass="26084">MVEVRNFFWDGPYLFKYCPDQVIRRCVPDDEIFSVISFCHSEGCGGHFSSKKTSAKILQCGFYWPRLFKGVYEFCKTYPSCQKLGKITRSNMMPLNPILITEIFDCWGIDFMGPFPPSVGYLYILVVVDYVSKWIEAIPCPKNDHKTVLKFLKEKVLSRFGSPRAIISDEGSHFCNRLFKALMKKYGITRKISTSYHPQTNGQVELANREIKQILEKTMNPTWKD</sequence>
<dbReference type="GO" id="GO:0015074">
    <property type="term" value="P:DNA integration"/>
    <property type="evidence" value="ECO:0007669"/>
    <property type="project" value="InterPro"/>
</dbReference>
<dbReference type="SUPFAM" id="SSF53098">
    <property type="entry name" value="Ribonuclease H-like"/>
    <property type="match status" value="1"/>
</dbReference>
<dbReference type="InterPro" id="IPR012337">
    <property type="entry name" value="RNaseH-like_sf"/>
</dbReference>
<dbReference type="PANTHER" id="PTHR47266">
    <property type="entry name" value="ENDONUCLEASE-RELATED"/>
    <property type="match status" value="1"/>
</dbReference>
<evidence type="ECO:0000259" key="1">
    <source>
        <dbReference type="PROSITE" id="PS50994"/>
    </source>
</evidence>
<dbReference type="Gene3D" id="1.10.340.70">
    <property type="match status" value="1"/>
</dbReference>
<dbReference type="PROSITE" id="PS50994">
    <property type="entry name" value="INTEGRASE"/>
    <property type="match status" value="1"/>
</dbReference>
<dbReference type="Proteomes" id="UP001054821">
    <property type="component" value="Chromosome 2"/>
</dbReference>
<dbReference type="AlphaFoldDB" id="A0AAD4ZIW8"/>
<organism evidence="2 3">
    <name type="scientific">Prunus dulcis</name>
    <name type="common">Almond</name>
    <name type="synonym">Amygdalus dulcis</name>
    <dbReference type="NCBI Taxonomy" id="3755"/>
    <lineage>
        <taxon>Eukaryota</taxon>
        <taxon>Viridiplantae</taxon>
        <taxon>Streptophyta</taxon>
        <taxon>Embryophyta</taxon>
        <taxon>Tracheophyta</taxon>
        <taxon>Spermatophyta</taxon>
        <taxon>Magnoliopsida</taxon>
        <taxon>eudicotyledons</taxon>
        <taxon>Gunneridae</taxon>
        <taxon>Pentapetalae</taxon>
        <taxon>rosids</taxon>
        <taxon>fabids</taxon>
        <taxon>Rosales</taxon>
        <taxon>Rosaceae</taxon>
        <taxon>Amygdaloideae</taxon>
        <taxon>Amygdaleae</taxon>
        <taxon>Prunus</taxon>
    </lineage>
</organism>
<reference evidence="2 3" key="1">
    <citation type="journal article" date="2022" name="G3 (Bethesda)">
        <title>Whole-genome sequence and methylome profiling of the almond [Prunus dulcis (Mill.) D.A. Webb] cultivar 'Nonpareil'.</title>
        <authorList>
            <person name="D'Amico-Willman K.M."/>
            <person name="Ouma W.Z."/>
            <person name="Meulia T."/>
            <person name="Sideli G.M."/>
            <person name="Gradziel T.M."/>
            <person name="Fresnedo-Ramirez J."/>
        </authorList>
    </citation>
    <scope>NUCLEOTIDE SEQUENCE [LARGE SCALE GENOMIC DNA]</scope>
    <source>
        <strain evidence="2">Clone GOH B32 T37-40</strain>
    </source>
</reference>
<evidence type="ECO:0000313" key="3">
    <source>
        <dbReference type="Proteomes" id="UP001054821"/>
    </source>
</evidence>
<dbReference type="InterPro" id="IPR036397">
    <property type="entry name" value="RNaseH_sf"/>
</dbReference>
<protein>
    <recommendedName>
        <fullName evidence="1">Integrase catalytic domain-containing protein</fullName>
    </recommendedName>
</protein>
<proteinExistence type="predicted"/>
<dbReference type="InterPro" id="IPR001584">
    <property type="entry name" value="Integrase_cat-core"/>
</dbReference>